<dbReference type="Proteomes" id="UP000095767">
    <property type="component" value="Unassembled WGS sequence"/>
</dbReference>
<reference evidence="2 3" key="1">
    <citation type="submission" date="2016-09" db="EMBL/GenBank/DDBJ databases">
        <title>The draft genome of Dichanthelium oligosanthes: A C3 panicoid grass species.</title>
        <authorList>
            <person name="Studer A.J."/>
            <person name="Schnable J.C."/>
            <person name="Brutnell T.P."/>
        </authorList>
    </citation>
    <scope>NUCLEOTIDE SEQUENCE [LARGE SCALE GENOMIC DNA]</scope>
    <source>
        <strain evidence="3">cv. Kellogg 1175</strain>
        <tissue evidence="2">Leaf</tissue>
    </source>
</reference>
<gene>
    <name evidence="2" type="ORF">BAE44_0018696</name>
</gene>
<accession>A0A1E5V5L9</accession>
<feature type="non-terminal residue" evidence="2">
    <location>
        <position position="1"/>
    </location>
</feature>
<protein>
    <submittedName>
        <fullName evidence="2">Uncharacterized protein</fullName>
    </submittedName>
</protein>
<proteinExistence type="predicted"/>
<dbReference type="AlphaFoldDB" id="A0A1E5V5L9"/>
<sequence length="138" mass="14170">LLVADAAQEAADEANFFGSAGASPKDAAADLLSVAAAMLALTLVRRRDLDGRKVREDDDDGVTSVPKPTPDHPGAPRVWGGGGGGRVGEKVTTVGAWGAGVVAAGSISRMRRRGGRQQQEEGEEEAAGGEEVVWVSMC</sequence>
<dbReference type="EMBL" id="LWDX02051221">
    <property type="protein sequence ID" value="OEL20285.1"/>
    <property type="molecule type" value="Genomic_DNA"/>
</dbReference>
<evidence type="ECO:0000313" key="2">
    <source>
        <dbReference type="EMBL" id="OEL20285.1"/>
    </source>
</evidence>
<feature type="region of interest" description="Disordered" evidence="1">
    <location>
        <begin position="50"/>
        <end position="86"/>
    </location>
</feature>
<name>A0A1E5V5L9_9POAL</name>
<feature type="region of interest" description="Disordered" evidence="1">
    <location>
        <begin position="108"/>
        <end position="128"/>
    </location>
</feature>
<comment type="caution">
    <text evidence="2">The sequence shown here is derived from an EMBL/GenBank/DDBJ whole genome shotgun (WGS) entry which is preliminary data.</text>
</comment>
<keyword evidence="3" id="KW-1185">Reference proteome</keyword>
<evidence type="ECO:0000313" key="3">
    <source>
        <dbReference type="Proteomes" id="UP000095767"/>
    </source>
</evidence>
<evidence type="ECO:0000256" key="1">
    <source>
        <dbReference type="SAM" id="MobiDB-lite"/>
    </source>
</evidence>
<organism evidence="2 3">
    <name type="scientific">Dichanthelium oligosanthes</name>
    <dbReference type="NCBI Taxonomy" id="888268"/>
    <lineage>
        <taxon>Eukaryota</taxon>
        <taxon>Viridiplantae</taxon>
        <taxon>Streptophyta</taxon>
        <taxon>Embryophyta</taxon>
        <taxon>Tracheophyta</taxon>
        <taxon>Spermatophyta</taxon>
        <taxon>Magnoliopsida</taxon>
        <taxon>Liliopsida</taxon>
        <taxon>Poales</taxon>
        <taxon>Poaceae</taxon>
        <taxon>PACMAD clade</taxon>
        <taxon>Panicoideae</taxon>
        <taxon>Panicodae</taxon>
        <taxon>Paniceae</taxon>
        <taxon>Dichantheliinae</taxon>
        <taxon>Dichanthelium</taxon>
    </lineage>
</organism>